<proteinExistence type="predicted"/>
<feature type="compositionally biased region" description="Basic and acidic residues" evidence="3">
    <location>
        <begin position="178"/>
        <end position="187"/>
    </location>
</feature>
<feature type="DNA-binding region" description="OmpR/PhoB-type" evidence="2">
    <location>
        <begin position="277"/>
        <end position="374"/>
    </location>
</feature>
<gene>
    <name evidence="6" type="ORF">GCM10023091_20440</name>
</gene>
<feature type="domain" description="OmpR/PhoB-type" evidence="5">
    <location>
        <begin position="277"/>
        <end position="374"/>
    </location>
</feature>
<accession>A0ABP8LYQ7</accession>
<dbReference type="InterPro" id="IPR001867">
    <property type="entry name" value="OmpR/PhoB-type_DNA-bd"/>
</dbReference>
<keyword evidence="1 2" id="KW-0238">DNA-binding</keyword>
<dbReference type="Gene3D" id="1.10.10.10">
    <property type="entry name" value="Winged helix-like DNA-binding domain superfamily/Winged helix DNA-binding domain"/>
    <property type="match status" value="1"/>
</dbReference>
<feature type="transmembrane region" description="Helical" evidence="4">
    <location>
        <begin position="237"/>
        <end position="256"/>
    </location>
</feature>
<dbReference type="InterPro" id="IPR016032">
    <property type="entry name" value="Sig_transdc_resp-reg_C-effctor"/>
</dbReference>
<evidence type="ECO:0000256" key="3">
    <source>
        <dbReference type="SAM" id="MobiDB-lite"/>
    </source>
</evidence>
<dbReference type="EMBL" id="BAABEY010000020">
    <property type="protein sequence ID" value="GAA4438962.1"/>
    <property type="molecule type" value="Genomic_DNA"/>
</dbReference>
<evidence type="ECO:0000256" key="1">
    <source>
        <dbReference type="ARBA" id="ARBA00023125"/>
    </source>
</evidence>
<reference evidence="7" key="1">
    <citation type="journal article" date="2019" name="Int. J. Syst. Evol. Microbiol.">
        <title>The Global Catalogue of Microorganisms (GCM) 10K type strain sequencing project: providing services to taxonomists for standard genome sequencing and annotation.</title>
        <authorList>
            <consortium name="The Broad Institute Genomics Platform"/>
            <consortium name="The Broad Institute Genome Sequencing Center for Infectious Disease"/>
            <person name="Wu L."/>
            <person name="Ma J."/>
        </authorList>
    </citation>
    <scope>NUCLEOTIDE SEQUENCE [LARGE SCALE GENOMIC DNA]</scope>
    <source>
        <strain evidence="7">JCM 31920</strain>
    </source>
</reference>
<dbReference type="Proteomes" id="UP001501508">
    <property type="component" value="Unassembled WGS sequence"/>
</dbReference>
<evidence type="ECO:0000313" key="7">
    <source>
        <dbReference type="Proteomes" id="UP001501508"/>
    </source>
</evidence>
<dbReference type="Pfam" id="PF00486">
    <property type="entry name" value="Trans_reg_C"/>
    <property type="match status" value="1"/>
</dbReference>
<evidence type="ECO:0000256" key="2">
    <source>
        <dbReference type="PROSITE-ProRule" id="PRU01091"/>
    </source>
</evidence>
<dbReference type="PROSITE" id="PS51755">
    <property type="entry name" value="OMPR_PHOB"/>
    <property type="match status" value="1"/>
</dbReference>
<comment type="caution">
    <text evidence="6">The sequence shown here is derived from an EMBL/GenBank/DDBJ whole genome shotgun (WGS) entry which is preliminary data.</text>
</comment>
<keyword evidence="4" id="KW-1133">Transmembrane helix</keyword>
<evidence type="ECO:0000256" key="4">
    <source>
        <dbReference type="SAM" id="Phobius"/>
    </source>
</evidence>
<dbReference type="RefSeq" id="WP_345028547.1">
    <property type="nucleotide sequence ID" value="NZ_BAABEY010000020.1"/>
</dbReference>
<dbReference type="SMART" id="SM00862">
    <property type="entry name" value="Trans_reg_C"/>
    <property type="match status" value="1"/>
</dbReference>
<feature type="transmembrane region" description="Helical" evidence="4">
    <location>
        <begin position="12"/>
        <end position="31"/>
    </location>
</feature>
<evidence type="ECO:0000259" key="5">
    <source>
        <dbReference type="PROSITE" id="PS51755"/>
    </source>
</evidence>
<evidence type="ECO:0000313" key="6">
    <source>
        <dbReference type="EMBL" id="GAA4438962.1"/>
    </source>
</evidence>
<protein>
    <recommendedName>
        <fullName evidence="5">OmpR/PhoB-type domain-containing protein</fullName>
    </recommendedName>
</protein>
<dbReference type="SUPFAM" id="SSF46894">
    <property type="entry name" value="C-terminal effector domain of the bipartite response regulators"/>
    <property type="match status" value="1"/>
</dbReference>
<feature type="region of interest" description="Disordered" evidence="3">
    <location>
        <begin position="168"/>
        <end position="205"/>
    </location>
</feature>
<sequence length="378" mass="42126">MRVNSAFDGSFAALLVVRSGIAIVLLGAFFISSSFTEYFNRDLRAKQVNLLIRKTGHRLLLQAGDSTSRVLPVTEINEGTFLLRFENEFVFNHDSLIALSQRLLPKKQFPSGYTVTVHDCRKKSIVYGFQVNNTSPDILACNGRSQPPGCYTIEFAFPDLYENLNRQKADTDQPAESVKADTRDVDQKNTGSKAPTIGSGIGRHTGELKSAKVDPEEVNLISEESKTTYFDFSFSKVTYAFIIVLLGMVLAVSRFGKFLKPLSGGNQNQVTKKESGPELAALGKFLFNVKGQHLLLESEVVSLTAKECKVLELLHRNFGELIPRETLMQEVWINEGVFTGRSLDMFVSKLRKKLSHDPELRITNVHGKGYKLEMSGGF</sequence>
<organism evidence="6 7">
    <name type="scientific">Ravibacter arvi</name>
    <dbReference type="NCBI Taxonomy" id="2051041"/>
    <lineage>
        <taxon>Bacteria</taxon>
        <taxon>Pseudomonadati</taxon>
        <taxon>Bacteroidota</taxon>
        <taxon>Cytophagia</taxon>
        <taxon>Cytophagales</taxon>
        <taxon>Spirosomataceae</taxon>
        <taxon>Ravibacter</taxon>
    </lineage>
</organism>
<keyword evidence="4" id="KW-0472">Membrane</keyword>
<keyword evidence="7" id="KW-1185">Reference proteome</keyword>
<dbReference type="CDD" id="cd00383">
    <property type="entry name" value="trans_reg_C"/>
    <property type="match status" value="1"/>
</dbReference>
<dbReference type="InterPro" id="IPR036388">
    <property type="entry name" value="WH-like_DNA-bd_sf"/>
</dbReference>
<name>A0ABP8LYQ7_9BACT</name>
<keyword evidence="4" id="KW-0812">Transmembrane</keyword>